<dbReference type="AlphaFoldDB" id="A0A6P1NNG3"/>
<evidence type="ECO:0000313" key="1">
    <source>
        <dbReference type="EMBL" id="QHI96391.1"/>
    </source>
</evidence>
<name>A0A6P1NNG3_9PROT</name>
<dbReference type="Proteomes" id="UP000463975">
    <property type="component" value="Chromosome"/>
</dbReference>
<keyword evidence="2" id="KW-1185">Reference proteome</keyword>
<sequence>MNGPTGGSFTVIDRRAEDEISEVSRLYINGALVSTFALSINHDSKAITVPVPLGRLDVPYVLCGEITVNHNGHIESHRVSSEGVLHNPDSHYYEAVGTENFNDFYLTDYADPGAAEHQPGHSAKCAAPTS</sequence>
<dbReference type="KEGG" id="bomb:GT348_04790"/>
<protein>
    <submittedName>
        <fullName evidence="1">Uncharacterized protein</fullName>
    </submittedName>
</protein>
<dbReference type="EMBL" id="CP047652">
    <property type="protein sequence ID" value="QHI96391.1"/>
    <property type="molecule type" value="Genomic_DNA"/>
</dbReference>
<evidence type="ECO:0000313" key="2">
    <source>
        <dbReference type="Proteomes" id="UP000463975"/>
    </source>
</evidence>
<organism evidence="1 2">
    <name type="scientific">Aristophania vespae</name>
    <dbReference type="NCBI Taxonomy" id="2697033"/>
    <lineage>
        <taxon>Bacteria</taxon>
        <taxon>Pseudomonadati</taxon>
        <taxon>Pseudomonadota</taxon>
        <taxon>Alphaproteobacteria</taxon>
        <taxon>Acetobacterales</taxon>
        <taxon>Acetobacteraceae</taxon>
        <taxon>Aristophania</taxon>
    </lineage>
</organism>
<accession>A0A6P1NNG3</accession>
<proteinExistence type="predicted"/>
<gene>
    <name evidence="1" type="ORF">GT348_04790</name>
</gene>
<reference evidence="1 2" key="1">
    <citation type="submission" date="2020-01" db="EMBL/GenBank/DDBJ databases">
        <title>Genome sequencing of strain KACC 21507.</title>
        <authorList>
            <person name="Heo J."/>
            <person name="Kim S.-J."/>
            <person name="Kim J.-S."/>
            <person name="Hong S.-B."/>
            <person name="Kwon S.-W."/>
        </authorList>
    </citation>
    <scope>NUCLEOTIDE SEQUENCE [LARGE SCALE GENOMIC DNA]</scope>
    <source>
        <strain evidence="1 2">KACC 21507</strain>
    </source>
</reference>